<dbReference type="OMA" id="LHDMIVY"/>
<evidence type="ECO:0000256" key="9">
    <source>
        <dbReference type="ARBA" id="ARBA00043054"/>
    </source>
</evidence>
<comment type="pathway">
    <text evidence="6">Aromatic compound metabolism; melatonin biosynthesis; melatonin from serotonin: step 1/2.</text>
</comment>
<evidence type="ECO:0000259" key="13">
    <source>
        <dbReference type="Pfam" id="PF08100"/>
    </source>
</evidence>
<dbReference type="STRING" id="37003.ENSKMAP00000015414"/>
<evidence type="ECO:0000256" key="5">
    <source>
        <dbReference type="ARBA" id="ARBA00037645"/>
    </source>
</evidence>
<organism evidence="14 15">
    <name type="scientific">Kryptolebias marmoratus</name>
    <name type="common">Mangrove killifish</name>
    <name type="synonym">Rivulus marmoratus</name>
    <dbReference type="NCBI Taxonomy" id="37003"/>
    <lineage>
        <taxon>Eukaryota</taxon>
        <taxon>Metazoa</taxon>
        <taxon>Chordata</taxon>
        <taxon>Craniata</taxon>
        <taxon>Vertebrata</taxon>
        <taxon>Euteleostomi</taxon>
        <taxon>Actinopterygii</taxon>
        <taxon>Neopterygii</taxon>
        <taxon>Teleostei</taxon>
        <taxon>Neoteleostei</taxon>
        <taxon>Acanthomorphata</taxon>
        <taxon>Ovalentaria</taxon>
        <taxon>Atherinomorphae</taxon>
        <taxon>Cyprinodontiformes</taxon>
        <taxon>Rivulidae</taxon>
        <taxon>Kryptolebias</taxon>
    </lineage>
</organism>
<evidence type="ECO:0000256" key="8">
    <source>
        <dbReference type="ARBA" id="ARBA00040730"/>
    </source>
</evidence>
<evidence type="ECO:0000256" key="7">
    <source>
        <dbReference type="ARBA" id="ARBA00039116"/>
    </source>
</evidence>
<dbReference type="RefSeq" id="XP_017295057.1">
    <property type="nucleotide sequence ID" value="XM_017439568.3"/>
</dbReference>
<comment type="subunit">
    <text evidence="1">Homodimer.</text>
</comment>
<dbReference type="GO" id="GO:0046983">
    <property type="term" value="F:protein dimerization activity"/>
    <property type="evidence" value="ECO:0007669"/>
    <property type="project" value="InterPro"/>
</dbReference>
<dbReference type="GeneID" id="108249919"/>
<dbReference type="AlphaFoldDB" id="A0A3Q3AV76"/>
<keyword evidence="4" id="KW-0949">S-adenosyl-L-methionine</keyword>
<name>A0A3Q3AV76_KRYMA</name>
<evidence type="ECO:0000313" key="15">
    <source>
        <dbReference type="Proteomes" id="UP000264800"/>
    </source>
</evidence>
<dbReference type="SUPFAM" id="SSF53335">
    <property type="entry name" value="S-adenosyl-L-methionine-dependent methyltransferases"/>
    <property type="match status" value="1"/>
</dbReference>
<dbReference type="GeneTree" id="ENSGT00940000166228"/>
<dbReference type="FunFam" id="3.40.50.150:FF:000146">
    <property type="entry name" value="Acetylserotonin O-methyltransferase"/>
    <property type="match status" value="1"/>
</dbReference>
<evidence type="ECO:0000256" key="2">
    <source>
        <dbReference type="ARBA" id="ARBA00022603"/>
    </source>
</evidence>
<dbReference type="GO" id="GO:0017096">
    <property type="term" value="F:acetylserotonin O-methyltransferase activity"/>
    <property type="evidence" value="ECO:0007669"/>
    <property type="project" value="UniProtKB-EC"/>
</dbReference>
<protein>
    <recommendedName>
        <fullName evidence="8">Acetylserotonin O-methyltransferase</fullName>
        <ecNumber evidence="7">2.1.1.4</ecNumber>
    </recommendedName>
    <alternativeName>
        <fullName evidence="9">Hydroxyindole O-methyltransferase</fullName>
    </alternativeName>
</protein>
<reference evidence="14" key="2">
    <citation type="submission" date="2025-09" db="UniProtKB">
        <authorList>
            <consortium name="Ensembl"/>
        </authorList>
    </citation>
    <scope>IDENTIFICATION</scope>
</reference>
<dbReference type="FunFam" id="1.10.10.10:FF:000358">
    <property type="entry name" value="Acetylserotonin O-methyltransferase"/>
    <property type="match status" value="1"/>
</dbReference>
<dbReference type="PROSITE" id="PS51683">
    <property type="entry name" value="SAM_OMT_II"/>
    <property type="match status" value="1"/>
</dbReference>
<dbReference type="Gene3D" id="1.10.10.10">
    <property type="entry name" value="Winged helix-like DNA-binding domain superfamily/Winged helix DNA-binding domain"/>
    <property type="match status" value="1"/>
</dbReference>
<reference evidence="14" key="1">
    <citation type="submission" date="2025-08" db="UniProtKB">
        <authorList>
            <consortium name="Ensembl"/>
        </authorList>
    </citation>
    <scope>IDENTIFICATION</scope>
</reference>
<feature type="active site" description="Proton acceptor" evidence="11">
    <location>
        <position position="265"/>
    </location>
</feature>
<dbReference type="InterPro" id="IPR016461">
    <property type="entry name" value="COMT-like"/>
</dbReference>
<evidence type="ECO:0000259" key="12">
    <source>
        <dbReference type="Pfam" id="PF00891"/>
    </source>
</evidence>
<sequence>MAEHLSQSELDYPFRLLEYFNGFRVSKVIFAACELGVFDLLLKARDPVSARFVARELGASVDGTERLLDALVGIEILEVERADRPGEEEERPALYSSTDVANLYLARASAKSLHDMIVYQSQTVYPLWSNIADAIREGRSQYEKTFGVPSEDVFQAIYRSEQEMVKFMGLMNSSWVLDGHDVVTAFDLSCFPRIVDLGGCSGALAHELAKVYPSSSVVVFDLPEVVEAAQKHFPREDGAVVFQSGDFFREDLPAADLYVLARIIHDWPEEKCLTLLRRIHDASKPGGGVLLVEAMLFENRRGPVAAQMFSLNMLVQAEGRERSPSEYTHLLARTGFHDVQVCRTGKSYDAILATR</sequence>
<comment type="function">
    <text evidence="5">Catalyzes the transfer of a methyl group onto N-acetylserotonin, producing melatonin (N-acetyl-5-methoxytryptamine).</text>
</comment>
<evidence type="ECO:0000313" key="14">
    <source>
        <dbReference type="Ensembl" id="ENSKMAP00000015414.1"/>
    </source>
</evidence>
<dbReference type="InterPro" id="IPR029063">
    <property type="entry name" value="SAM-dependent_MTases_sf"/>
</dbReference>
<dbReference type="InterPro" id="IPR012967">
    <property type="entry name" value="COMT_dimerisation"/>
</dbReference>
<dbReference type="Pfam" id="PF08100">
    <property type="entry name" value="Dimerisation"/>
    <property type="match status" value="1"/>
</dbReference>
<dbReference type="InterPro" id="IPR036388">
    <property type="entry name" value="WH-like_DNA-bd_sf"/>
</dbReference>
<dbReference type="InterPro" id="IPR036390">
    <property type="entry name" value="WH_DNA-bd_sf"/>
</dbReference>
<proteinExistence type="predicted"/>
<keyword evidence="10" id="KW-0471">Melatonin biosynthesis</keyword>
<evidence type="ECO:0000256" key="11">
    <source>
        <dbReference type="PIRSR" id="PIRSR005739-1"/>
    </source>
</evidence>
<dbReference type="Proteomes" id="UP000264800">
    <property type="component" value="Unplaced"/>
</dbReference>
<keyword evidence="15" id="KW-1185">Reference proteome</keyword>
<accession>A0A3Q3AV76</accession>
<feature type="domain" description="O-methyltransferase dimerisation" evidence="13">
    <location>
        <begin position="17"/>
        <end position="106"/>
    </location>
</feature>
<dbReference type="CTD" id="568256"/>
<keyword evidence="3" id="KW-0808">Transferase</keyword>
<keyword evidence="2" id="KW-0489">Methyltransferase</keyword>
<dbReference type="GO" id="GO:0032259">
    <property type="term" value="P:methylation"/>
    <property type="evidence" value="ECO:0007669"/>
    <property type="project" value="UniProtKB-KW"/>
</dbReference>
<dbReference type="PANTHER" id="PTHR43712">
    <property type="entry name" value="PUTATIVE (AFU_ORTHOLOGUE AFUA_4G14580)-RELATED"/>
    <property type="match status" value="1"/>
</dbReference>
<dbReference type="CDD" id="cd02440">
    <property type="entry name" value="AdoMet_MTases"/>
    <property type="match status" value="1"/>
</dbReference>
<evidence type="ECO:0000256" key="6">
    <source>
        <dbReference type="ARBA" id="ARBA00037926"/>
    </source>
</evidence>
<evidence type="ECO:0000256" key="10">
    <source>
        <dbReference type="ARBA" id="ARBA00043260"/>
    </source>
</evidence>
<dbReference type="PIRSF" id="PIRSF005739">
    <property type="entry name" value="O-mtase"/>
    <property type="match status" value="1"/>
</dbReference>
<dbReference type="InterPro" id="IPR001077">
    <property type="entry name" value="COMT_C"/>
</dbReference>
<dbReference type="SUPFAM" id="SSF46785">
    <property type="entry name" value="Winged helix' DNA-binding domain"/>
    <property type="match status" value="1"/>
</dbReference>
<dbReference type="OrthoDB" id="1606438at2759"/>
<dbReference type="Ensembl" id="ENSKMAT00000015636.1">
    <property type="protein sequence ID" value="ENSKMAP00000015414.1"/>
    <property type="gene ID" value="ENSKMAG00000011527.1"/>
</dbReference>
<dbReference type="KEGG" id="kmr:108249919"/>
<evidence type="ECO:0000256" key="3">
    <source>
        <dbReference type="ARBA" id="ARBA00022679"/>
    </source>
</evidence>
<dbReference type="PANTHER" id="PTHR43712:SF2">
    <property type="entry name" value="O-METHYLTRANSFERASE CICE"/>
    <property type="match status" value="1"/>
</dbReference>
<dbReference type="Gene3D" id="3.40.50.150">
    <property type="entry name" value="Vaccinia Virus protein VP39"/>
    <property type="match status" value="1"/>
</dbReference>
<dbReference type="Pfam" id="PF00891">
    <property type="entry name" value="Methyltransf_2"/>
    <property type="match status" value="1"/>
</dbReference>
<evidence type="ECO:0000256" key="4">
    <source>
        <dbReference type="ARBA" id="ARBA00022691"/>
    </source>
</evidence>
<dbReference type="GO" id="GO:0030187">
    <property type="term" value="P:melatonin biosynthetic process"/>
    <property type="evidence" value="ECO:0007669"/>
    <property type="project" value="UniProtKB-KW"/>
</dbReference>
<dbReference type="EC" id="2.1.1.4" evidence="7"/>
<feature type="domain" description="O-methyltransferase C-terminal" evidence="12">
    <location>
        <begin position="128"/>
        <end position="336"/>
    </location>
</feature>
<evidence type="ECO:0000256" key="1">
    <source>
        <dbReference type="ARBA" id="ARBA00011738"/>
    </source>
</evidence>